<dbReference type="AlphaFoldDB" id="A0A2M6WX42"/>
<evidence type="ECO:0000256" key="6">
    <source>
        <dbReference type="SAM" id="MobiDB-lite"/>
    </source>
</evidence>
<dbReference type="Proteomes" id="UP000228596">
    <property type="component" value="Unassembled WGS sequence"/>
</dbReference>
<name>A0A2M6WX42_9BACT</name>
<comment type="subcellular location">
    <subcellularLocation>
        <location evidence="1">Membrane</location>
    </subcellularLocation>
</comment>
<keyword evidence="4 7" id="KW-0472">Membrane</keyword>
<evidence type="ECO:0000313" key="9">
    <source>
        <dbReference type="EMBL" id="PIT97364.1"/>
    </source>
</evidence>
<dbReference type="EC" id="3.4.21.89" evidence="5"/>
<dbReference type="PANTHER" id="PTHR10806">
    <property type="entry name" value="SIGNAL PEPTIDASE COMPLEX CATALYTIC SUBUNIT SEC11"/>
    <property type="match status" value="1"/>
</dbReference>
<dbReference type="SUPFAM" id="SSF51306">
    <property type="entry name" value="LexA/Signal peptidase"/>
    <property type="match status" value="1"/>
</dbReference>
<proteinExistence type="predicted"/>
<dbReference type="Pfam" id="PF10502">
    <property type="entry name" value="Peptidase_S26"/>
    <property type="match status" value="1"/>
</dbReference>
<evidence type="ECO:0000259" key="8">
    <source>
        <dbReference type="Pfam" id="PF10502"/>
    </source>
</evidence>
<protein>
    <recommendedName>
        <fullName evidence="5">Signal peptidase I</fullName>
        <ecNumber evidence="5">3.4.21.89</ecNumber>
    </recommendedName>
</protein>
<keyword evidence="2 7" id="KW-0812">Transmembrane</keyword>
<dbReference type="GO" id="GO:0016020">
    <property type="term" value="C:membrane"/>
    <property type="evidence" value="ECO:0007669"/>
    <property type="project" value="UniProtKB-SubCell"/>
</dbReference>
<dbReference type="InterPro" id="IPR001733">
    <property type="entry name" value="Peptidase_S26B"/>
</dbReference>
<comment type="caution">
    <text evidence="9">The sequence shown here is derived from an EMBL/GenBank/DDBJ whole genome shotgun (WGS) entry which is preliminary data.</text>
</comment>
<dbReference type="NCBIfam" id="TIGR02228">
    <property type="entry name" value="sigpep_I_arch"/>
    <property type="match status" value="1"/>
</dbReference>
<evidence type="ECO:0000313" key="10">
    <source>
        <dbReference type="Proteomes" id="UP000228596"/>
    </source>
</evidence>
<organism evidence="9 10">
    <name type="scientific">Candidatus Berkelbacteria bacterium CG10_big_fil_rev_8_21_14_0_10_41_12</name>
    <dbReference type="NCBI Taxonomy" id="1974513"/>
    <lineage>
        <taxon>Bacteria</taxon>
        <taxon>Candidatus Berkelbacteria</taxon>
    </lineage>
</organism>
<dbReference type="CDD" id="cd06530">
    <property type="entry name" value="S26_SPase_I"/>
    <property type="match status" value="1"/>
</dbReference>
<sequence length="219" mass="24441">MVNNNQNQLVRKIAVMFANTLLIALIVVGILVGISMIPTKGIFKILTVMSGSMEPTIPTGSVIIVKPAKNYRTGDIITFRGPNISSNKKDDYTTHRIHDIVERDGTISYITKGDANESPDGEWISQDRVVGKEILAIALVGYLIGYIKTLPGLVLIIIIPATIIIYEEIRKISKETKKIIQIRKEKRAKAKGENKKSSKNNLKSRLKSRKEKTGEEEKR</sequence>
<feature type="region of interest" description="Disordered" evidence="6">
    <location>
        <begin position="184"/>
        <end position="219"/>
    </location>
</feature>
<reference evidence="10" key="1">
    <citation type="submission" date="2017-09" db="EMBL/GenBank/DDBJ databases">
        <title>Depth-based differentiation of microbial function through sediment-hosted aquifers and enrichment of novel symbionts in the deep terrestrial subsurface.</title>
        <authorList>
            <person name="Probst A.J."/>
            <person name="Ladd B."/>
            <person name="Jarett J.K."/>
            <person name="Geller-Mcgrath D.E."/>
            <person name="Sieber C.M.K."/>
            <person name="Emerson J.B."/>
            <person name="Anantharaman K."/>
            <person name="Thomas B.C."/>
            <person name="Malmstrom R."/>
            <person name="Stieglmeier M."/>
            <person name="Klingl A."/>
            <person name="Woyke T."/>
            <person name="Ryan C.M."/>
            <person name="Banfield J.F."/>
        </authorList>
    </citation>
    <scope>NUCLEOTIDE SEQUENCE [LARGE SCALE GENOMIC DNA]</scope>
</reference>
<evidence type="ECO:0000256" key="4">
    <source>
        <dbReference type="ARBA" id="ARBA00023136"/>
    </source>
</evidence>
<dbReference type="InterPro" id="IPR036286">
    <property type="entry name" value="LexA/Signal_pep-like_sf"/>
</dbReference>
<evidence type="ECO:0000256" key="1">
    <source>
        <dbReference type="ARBA" id="ARBA00004370"/>
    </source>
</evidence>
<dbReference type="InterPro" id="IPR019533">
    <property type="entry name" value="Peptidase_S26"/>
</dbReference>
<evidence type="ECO:0000256" key="7">
    <source>
        <dbReference type="SAM" id="Phobius"/>
    </source>
</evidence>
<dbReference type="GO" id="GO:0006465">
    <property type="term" value="P:signal peptide processing"/>
    <property type="evidence" value="ECO:0007669"/>
    <property type="project" value="UniProtKB-UniRule"/>
</dbReference>
<dbReference type="EMBL" id="PEZV01000017">
    <property type="protein sequence ID" value="PIT97364.1"/>
    <property type="molecule type" value="Genomic_DNA"/>
</dbReference>
<feature type="transmembrane region" description="Helical" evidence="7">
    <location>
        <begin position="153"/>
        <end position="169"/>
    </location>
</feature>
<evidence type="ECO:0000256" key="5">
    <source>
        <dbReference type="NCBIfam" id="TIGR02228"/>
    </source>
</evidence>
<dbReference type="PANTHER" id="PTHR10806:SF6">
    <property type="entry name" value="SIGNAL PEPTIDASE COMPLEX CATALYTIC SUBUNIT SEC11"/>
    <property type="match status" value="1"/>
</dbReference>
<feature type="transmembrane region" description="Helical" evidence="7">
    <location>
        <begin position="13"/>
        <end position="34"/>
    </location>
</feature>
<accession>A0A2M6WX42</accession>
<evidence type="ECO:0000256" key="3">
    <source>
        <dbReference type="ARBA" id="ARBA00022989"/>
    </source>
</evidence>
<feature type="domain" description="Peptidase S26" evidence="8">
    <location>
        <begin position="26"/>
        <end position="92"/>
    </location>
</feature>
<dbReference type="GO" id="GO:0009003">
    <property type="term" value="F:signal peptidase activity"/>
    <property type="evidence" value="ECO:0007669"/>
    <property type="project" value="UniProtKB-EC"/>
</dbReference>
<keyword evidence="3 7" id="KW-1133">Transmembrane helix</keyword>
<dbReference type="PRINTS" id="PR00728">
    <property type="entry name" value="SIGNALPTASE"/>
</dbReference>
<dbReference type="GO" id="GO:0004252">
    <property type="term" value="F:serine-type endopeptidase activity"/>
    <property type="evidence" value="ECO:0007669"/>
    <property type="project" value="UniProtKB-UniRule"/>
</dbReference>
<dbReference type="Gene3D" id="2.10.109.10">
    <property type="entry name" value="Umud Fragment, subunit A"/>
    <property type="match status" value="1"/>
</dbReference>
<evidence type="ECO:0000256" key="2">
    <source>
        <dbReference type="ARBA" id="ARBA00022692"/>
    </source>
</evidence>
<gene>
    <name evidence="9" type="ORF">COT77_01975</name>
</gene>